<dbReference type="InterPro" id="IPR005302">
    <property type="entry name" value="MoCF_Sase_C"/>
</dbReference>
<gene>
    <name evidence="2" type="ORF">HT102_14445</name>
</gene>
<dbReference type="PANTHER" id="PTHR30212">
    <property type="entry name" value="PROTEIN YIIM"/>
    <property type="match status" value="1"/>
</dbReference>
<dbReference type="InterPro" id="IPR052353">
    <property type="entry name" value="Benzoxazolinone_Detox_Enz"/>
</dbReference>
<proteinExistence type="predicted"/>
<accession>A0A927JE66</accession>
<dbReference type="GO" id="GO:0030170">
    <property type="term" value="F:pyridoxal phosphate binding"/>
    <property type="evidence" value="ECO:0007669"/>
    <property type="project" value="InterPro"/>
</dbReference>
<dbReference type="GO" id="GO:0003824">
    <property type="term" value="F:catalytic activity"/>
    <property type="evidence" value="ECO:0007669"/>
    <property type="project" value="InterPro"/>
</dbReference>
<dbReference type="InterPro" id="IPR011037">
    <property type="entry name" value="Pyrv_Knase-like_insert_dom_sf"/>
</dbReference>
<protein>
    <submittedName>
        <fullName evidence="2">MOSC domain-containing protein</fullName>
    </submittedName>
</protein>
<comment type="caution">
    <text evidence="2">The sequence shown here is derived from an EMBL/GenBank/DDBJ whole genome shotgun (WGS) entry which is preliminary data.</text>
</comment>
<evidence type="ECO:0000313" key="2">
    <source>
        <dbReference type="EMBL" id="MBD8507684.1"/>
    </source>
</evidence>
<dbReference type="PANTHER" id="PTHR30212:SF2">
    <property type="entry name" value="PROTEIN YIIM"/>
    <property type="match status" value="1"/>
</dbReference>
<dbReference type="SUPFAM" id="SSF50800">
    <property type="entry name" value="PK beta-barrel domain-like"/>
    <property type="match status" value="1"/>
</dbReference>
<dbReference type="EMBL" id="JACYWE010000009">
    <property type="protein sequence ID" value="MBD8507684.1"/>
    <property type="molecule type" value="Genomic_DNA"/>
</dbReference>
<dbReference type="Pfam" id="PF03473">
    <property type="entry name" value="MOSC"/>
    <property type="match status" value="1"/>
</dbReference>
<feature type="domain" description="MOSC" evidence="1">
    <location>
        <begin position="38"/>
        <end position="171"/>
    </location>
</feature>
<reference evidence="2" key="1">
    <citation type="submission" date="2020-09" db="EMBL/GenBank/DDBJ databases">
        <title>Hoyosella lacisalsi sp. nov., a halotolerant actinobacterium isolated from soil of Lake Gudzhirganskoe.</title>
        <authorList>
            <person name="Yang Q."/>
            <person name="Guo P.Y."/>
            <person name="Liu S.W."/>
            <person name="Li F.N."/>
            <person name="Sun C.H."/>
        </authorList>
    </citation>
    <scope>NUCLEOTIDE SEQUENCE</scope>
    <source>
        <strain evidence="2">G463</strain>
    </source>
</reference>
<dbReference type="Gene3D" id="2.40.33.20">
    <property type="entry name" value="PK beta-barrel domain-like"/>
    <property type="match status" value="1"/>
</dbReference>
<name>A0A927JE66_9ACTN</name>
<organism evidence="2 3">
    <name type="scientific">Lolliginicoccus lacisalsi</name>
    <dbReference type="NCBI Taxonomy" id="2742202"/>
    <lineage>
        <taxon>Bacteria</taxon>
        <taxon>Bacillati</taxon>
        <taxon>Actinomycetota</taxon>
        <taxon>Actinomycetes</taxon>
        <taxon>Mycobacteriales</taxon>
        <taxon>Hoyosellaceae</taxon>
        <taxon>Lolliginicoccus</taxon>
    </lineage>
</organism>
<dbReference type="GO" id="GO:0030151">
    <property type="term" value="F:molybdenum ion binding"/>
    <property type="evidence" value="ECO:0007669"/>
    <property type="project" value="InterPro"/>
</dbReference>
<dbReference type="PROSITE" id="PS51340">
    <property type="entry name" value="MOSC"/>
    <property type="match status" value="1"/>
</dbReference>
<dbReference type="RefSeq" id="WP_192040135.1">
    <property type="nucleotide sequence ID" value="NZ_JACYWE010000009.1"/>
</dbReference>
<keyword evidence="3" id="KW-1185">Reference proteome</keyword>
<dbReference type="Proteomes" id="UP000642993">
    <property type="component" value="Unassembled WGS sequence"/>
</dbReference>
<sequence length="243" mass="26086">MEPSPPQPLRIIAVHVGRPALLGTLGGKEVLSGISKHRVHAGAIELRPPNLDGDEQADTAAHGGPDKAIYLYPAEHYPLWRRDGYLLHDGGVGENLTLSGASEESIRIGDSWAWGEAIIQVTQPREPCYKLGMHAGDKSIIARMIDTGRCGFYARVLEPATVPTRGVLEPLGRAPHDVTVAEVFRMLTTPTGRLAGAGITPSRIENALRVPELAESARRGLRKALARLERQGSGQARGEAGHS</sequence>
<evidence type="ECO:0000259" key="1">
    <source>
        <dbReference type="PROSITE" id="PS51340"/>
    </source>
</evidence>
<evidence type="ECO:0000313" key="3">
    <source>
        <dbReference type="Proteomes" id="UP000642993"/>
    </source>
</evidence>
<dbReference type="AlphaFoldDB" id="A0A927JE66"/>